<dbReference type="SUPFAM" id="SSF48317">
    <property type="entry name" value="Acid phosphatase/Vanadium-dependent haloperoxidase"/>
    <property type="match status" value="1"/>
</dbReference>
<dbReference type="PANTHER" id="PTHR14969:SF13">
    <property type="entry name" value="AT30094P"/>
    <property type="match status" value="1"/>
</dbReference>
<sequence length="216" mass="24810">MNIFTFIQMIDHLILSFYHQFALMTQGTFNTFFRIISYSAETRKALPILIFAIILLIFKKTRKAAFCMIIAMLLGTIFVDLIKGNVARIRPFKSGNPDYLIWWKYAGSVSIGEYSFPSGHTTAAMAAMSSLFIYTKKKISWIGFIYVLLMGMSRNYLMVHYPSDVLGGILTGLCAALAGYVITQITVYFINCHQNNKFFYYIKEGSFFKFKENRDI</sequence>
<dbReference type="InterPro" id="IPR036938">
    <property type="entry name" value="PAP2/HPO_sf"/>
</dbReference>
<dbReference type="eggNOG" id="COG0671">
    <property type="taxonomic scope" value="Bacteria"/>
</dbReference>
<keyword evidence="1" id="KW-0812">Transmembrane</keyword>
<organism evidence="3 4">
    <name type="scientific">Eggerthia catenaformis OT 569 = DSM 20559</name>
    <dbReference type="NCBI Taxonomy" id="999415"/>
    <lineage>
        <taxon>Bacteria</taxon>
        <taxon>Bacillati</taxon>
        <taxon>Bacillota</taxon>
        <taxon>Erysipelotrichia</taxon>
        <taxon>Erysipelotrichales</taxon>
        <taxon>Coprobacillaceae</taxon>
        <taxon>Eggerthia</taxon>
    </lineage>
</organism>
<proteinExistence type="predicted"/>
<dbReference type="SMART" id="SM00014">
    <property type="entry name" value="acidPPc"/>
    <property type="match status" value="1"/>
</dbReference>
<dbReference type="STRING" id="999415.HMPREF9943_00288"/>
<dbReference type="OrthoDB" id="9789113at2"/>
<feature type="transmembrane region" description="Helical" evidence="1">
    <location>
        <begin position="165"/>
        <end position="190"/>
    </location>
</feature>
<dbReference type="Proteomes" id="UP000011758">
    <property type="component" value="Unassembled WGS sequence"/>
</dbReference>
<reference evidence="3 4" key="1">
    <citation type="submission" date="2013-02" db="EMBL/GenBank/DDBJ databases">
        <title>The Genome Sequence of Lactobacillus catenaformis F0143.</title>
        <authorList>
            <consortium name="The Broad Institute Genome Sequencing Platform"/>
            <person name="Earl A."/>
            <person name="Ward D."/>
            <person name="Feldgarden M."/>
            <person name="Gevers D."/>
            <person name="Izard J."/>
            <person name="Blanton J.M."/>
            <person name="Mathney J."/>
            <person name="Dewhirst F.E."/>
            <person name="Young S.K."/>
            <person name="Zeng Q."/>
            <person name="Gargeya S."/>
            <person name="Fitzgerald M."/>
            <person name="Haas B."/>
            <person name="Abouelleil A."/>
            <person name="Alvarado L."/>
            <person name="Arachchi H.M."/>
            <person name="Berlin A."/>
            <person name="Chapman S.B."/>
            <person name="Gearin G."/>
            <person name="Goldberg J."/>
            <person name="Griggs A."/>
            <person name="Gujja S."/>
            <person name="Hansen M."/>
            <person name="Heiman D."/>
            <person name="Howarth C."/>
            <person name="Larimer J."/>
            <person name="Lui A."/>
            <person name="MacDonald P.J.P."/>
            <person name="McCowen C."/>
            <person name="Montmayeur A."/>
            <person name="Murphy C."/>
            <person name="Neiman D."/>
            <person name="Pearson M."/>
            <person name="Priest M."/>
            <person name="Roberts A."/>
            <person name="Saif S."/>
            <person name="Shea T."/>
            <person name="Sisk P."/>
            <person name="Stolte C."/>
            <person name="Sykes S."/>
            <person name="Wortman J."/>
            <person name="Nusbaum C."/>
            <person name="Birren B."/>
        </authorList>
    </citation>
    <scope>NUCLEOTIDE SEQUENCE [LARGE SCALE GENOMIC DNA]</scope>
    <source>
        <strain evidence="3 4">OT 569</strain>
    </source>
</reference>
<dbReference type="Pfam" id="PF01569">
    <property type="entry name" value="PAP2"/>
    <property type="match status" value="1"/>
</dbReference>
<feature type="domain" description="Phosphatidic acid phosphatase type 2/haloperoxidase" evidence="2">
    <location>
        <begin position="65"/>
        <end position="180"/>
    </location>
</feature>
<evidence type="ECO:0000313" key="4">
    <source>
        <dbReference type="Proteomes" id="UP000011758"/>
    </source>
</evidence>
<keyword evidence="1" id="KW-1133">Transmembrane helix</keyword>
<feature type="transmembrane region" description="Helical" evidence="1">
    <location>
        <begin position="141"/>
        <end position="159"/>
    </location>
</feature>
<gene>
    <name evidence="3" type="ORF">HMPREF9943_00288</name>
</gene>
<evidence type="ECO:0000259" key="2">
    <source>
        <dbReference type="SMART" id="SM00014"/>
    </source>
</evidence>
<dbReference type="InterPro" id="IPR000326">
    <property type="entry name" value="PAP2/HPO"/>
</dbReference>
<dbReference type="PATRIC" id="fig|999415.3.peg.289"/>
<keyword evidence="1" id="KW-0472">Membrane</keyword>
<keyword evidence="4" id="KW-1185">Reference proteome</keyword>
<name>M2Q5P8_9FIRM</name>
<evidence type="ECO:0000313" key="3">
    <source>
        <dbReference type="EMBL" id="EMD17501.1"/>
    </source>
</evidence>
<feature type="transmembrane region" description="Helical" evidence="1">
    <location>
        <begin position="65"/>
        <end position="82"/>
    </location>
</feature>
<accession>M2Q5P8</accession>
<dbReference type="EMBL" id="AGEJ01000005">
    <property type="protein sequence ID" value="EMD17501.1"/>
    <property type="molecule type" value="Genomic_DNA"/>
</dbReference>
<protein>
    <recommendedName>
        <fullName evidence="2">Phosphatidic acid phosphatase type 2/haloperoxidase domain-containing protein</fullName>
    </recommendedName>
</protein>
<dbReference type="RefSeq" id="WP_004801370.1">
    <property type="nucleotide sequence ID" value="NZ_KB446646.1"/>
</dbReference>
<dbReference type="Gene3D" id="1.20.144.10">
    <property type="entry name" value="Phosphatidic acid phosphatase type 2/haloperoxidase"/>
    <property type="match status" value="1"/>
</dbReference>
<dbReference type="BioCyc" id="ECAT999415-HMP:GTTI-298-MONOMER"/>
<dbReference type="PANTHER" id="PTHR14969">
    <property type="entry name" value="SPHINGOSINE-1-PHOSPHATE PHOSPHOHYDROLASE"/>
    <property type="match status" value="1"/>
</dbReference>
<comment type="caution">
    <text evidence="3">The sequence shown here is derived from an EMBL/GenBank/DDBJ whole genome shotgun (WGS) entry which is preliminary data.</text>
</comment>
<evidence type="ECO:0000256" key="1">
    <source>
        <dbReference type="SAM" id="Phobius"/>
    </source>
</evidence>
<dbReference type="AlphaFoldDB" id="M2Q5P8"/>